<comment type="caution">
    <text evidence="6">The sequence shown here is derived from an EMBL/GenBank/DDBJ whole genome shotgun (WGS) entry which is preliminary data.</text>
</comment>
<dbReference type="RefSeq" id="WP_186875113.1">
    <property type="nucleotide sequence ID" value="NZ_JACOPF010000001.1"/>
</dbReference>
<organism evidence="6 7">
    <name type="scientific">Mediterraneibacter hominis</name>
    <dbReference type="NCBI Taxonomy" id="2763054"/>
    <lineage>
        <taxon>Bacteria</taxon>
        <taxon>Bacillati</taxon>
        <taxon>Bacillota</taxon>
        <taxon>Clostridia</taxon>
        <taxon>Lachnospirales</taxon>
        <taxon>Lachnospiraceae</taxon>
        <taxon>Mediterraneibacter</taxon>
    </lineage>
</organism>
<keyword evidence="1" id="KW-1003">Cell membrane</keyword>
<evidence type="ECO:0000256" key="4">
    <source>
        <dbReference type="ARBA" id="ARBA00023136"/>
    </source>
</evidence>
<dbReference type="PANTHER" id="PTHR35529:SF2">
    <property type="entry name" value="SPORULATION PROTEIN YTAF-RELATED"/>
    <property type="match status" value="1"/>
</dbReference>
<keyword evidence="7" id="KW-1185">Reference proteome</keyword>
<protein>
    <submittedName>
        <fullName evidence="6">Manganese efflux pump</fullName>
    </submittedName>
</protein>
<evidence type="ECO:0000256" key="5">
    <source>
        <dbReference type="SAM" id="Phobius"/>
    </source>
</evidence>
<keyword evidence="4 5" id="KW-0472">Membrane</keyword>
<dbReference type="AlphaFoldDB" id="A0A923RQC1"/>
<proteinExistence type="predicted"/>
<dbReference type="PANTHER" id="PTHR35529">
    <property type="entry name" value="MANGANESE EFFLUX PUMP MNTP-RELATED"/>
    <property type="match status" value="1"/>
</dbReference>
<name>A0A923RQC1_9FIRM</name>
<feature type="transmembrane region" description="Helical" evidence="5">
    <location>
        <begin position="34"/>
        <end position="51"/>
    </location>
</feature>
<dbReference type="InterPro" id="IPR003810">
    <property type="entry name" value="Mntp/YtaF"/>
</dbReference>
<accession>A0A923RQC1</accession>
<evidence type="ECO:0000256" key="2">
    <source>
        <dbReference type="ARBA" id="ARBA00022692"/>
    </source>
</evidence>
<feature type="transmembrane region" description="Helical" evidence="5">
    <location>
        <begin position="159"/>
        <end position="179"/>
    </location>
</feature>
<feature type="transmembrane region" description="Helical" evidence="5">
    <location>
        <begin position="6"/>
        <end position="27"/>
    </location>
</feature>
<gene>
    <name evidence="6" type="ORF">H8S37_06105</name>
</gene>
<evidence type="ECO:0000313" key="7">
    <source>
        <dbReference type="Proteomes" id="UP000652477"/>
    </source>
</evidence>
<dbReference type="EMBL" id="JACOPF010000001">
    <property type="protein sequence ID" value="MBC5688503.1"/>
    <property type="molecule type" value="Genomic_DNA"/>
</dbReference>
<dbReference type="Proteomes" id="UP000652477">
    <property type="component" value="Unassembled WGS sequence"/>
</dbReference>
<evidence type="ECO:0000256" key="3">
    <source>
        <dbReference type="ARBA" id="ARBA00022989"/>
    </source>
</evidence>
<dbReference type="Pfam" id="PF02659">
    <property type="entry name" value="Mntp"/>
    <property type="match status" value="1"/>
</dbReference>
<feature type="transmembrane region" description="Helical" evidence="5">
    <location>
        <begin position="63"/>
        <end position="81"/>
    </location>
</feature>
<sequence length="206" mass="23036">MIDIFLLAPTLCLDTFIACTAYGTGGIKFSWKQILLLNGVCSSFLGVSLLFGRLIDYWVPESFTKGVCFFTLLFLGILKLTDSSIRGYLKAHKQMHKDIHFTLSSLHFIINIYGNPIEADRDYNKTLSWKETFFFSLAMSLDSLVIGTMAAFMKLSVPLTVLCTFLFGETAAHTGLLIGRKIGEKFRLDLSFVAGIFLVILAFTKL</sequence>
<evidence type="ECO:0000313" key="6">
    <source>
        <dbReference type="EMBL" id="MBC5688503.1"/>
    </source>
</evidence>
<keyword evidence="2 5" id="KW-0812">Transmembrane</keyword>
<feature type="transmembrane region" description="Helical" evidence="5">
    <location>
        <begin position="133"/>
        <end position="153"/>
    </location>
</feature>
<reference evidence="6" key="1">
    <citation type="submission" date="2020-08" db="EMBL/GenBank/DDBJ databases">
        <title>Genome public.</title>
        <authorList>
            <person name="Liu C."/>
            <person name="Sun Q."/>
        </authorList>
    </citation>
    <scope>NUCLEOTIDE SEQUENCE</scope>
    <source>
        <strain evidence="6">NSJ-55</strain>
    </source>
</reference>
<evidence type="ECO:0000256" key="1">
    <source>
        <dbReference type="ARBA" id="ARBA00022475"/>
    </source>
</evidence>
<feature type="transmembrane region" description="Helical" evidence="5">
    <location>
        <begin position="186"/>
        <end position="204"/>
    </location>
</feature>
<keyword evidence="3 5" id="KW-1133">Transmembrane helix</keyword>